<dbReference type="EMBL" id="BKBC01000015">
    <property type="protein sequence ID" value="GEQ21009.1"/>
    <property type="molecule type" value="Genomic_DNA"/>
</dbReference>
<gene>
    <name evidence="4" type="ORF">AWN73_12215</name>
    <name evidence="2" type="ORF">CBU02nite_15150</name>
    <name evidence="3" type="ORF">GND98_005950</name>
</gene>
<sequence>MEMNDILNGLNSCDDSSSDSVSADNCYCGGQNVGPMMGAGPLGGGLGCGFGSWIWILLILFYCGCGGSGFLGGSNNGSCGCNSCCNNNCGCNSCCNNSCGNQGGLFGGMFGNCTAYLFLLVILFLCNNNNVGCASPYGALAGYGANSNCGC</sequence>
<reference evidence="3 7" key="3">
    <citation type="submission" date="2020-01" db="EMBL/GenBank/DDBJ databases">
        <title>Genome sequence of a 1,3-propanediol producer, Clostridium butyricum S3.</title>
        <authorList>
            <person name="Zhou J."/>
        </authorList>
    </citation>
    <scope>NUCLEOTIDE SEQUENCE [LARGE SCALE GENOMIC DNA]</scope>
    <source>
        <strain evidence="3 7">S3</strain>
    </source>
</reference>
<keyword evidence="1" id="KW-0812">Transmembrane</keyword>
<evidence type="ECO:0000313" key="6">
    <source>
        <dbReference type="Proteomes" id="UP000321089"/>
    </source>
</evidence>
<dbReference type="Proteomes" id="UP000238081">
    <property type="component" value="Unassembled WGS sequence"/>
</dbReference>
<comment type="caution">
    <text evidence="4">The sequence shown here is derived from an EMBL/GenBank/DDBJ whole genome shotgun (WGS) entry which is preliminary data.</text>
</comment>
<reference evidence="4 5" key="1">
    <citation type="submission" date="2016-01" db="EMBL/GenBank/DDBJ databases">
        <title>Characterization of the Clostridium difficile lineages that are prevalent in Hong Kong and China.</title>
        <authorList>
            <person name="Kwok J.S.-L."/>
            <person name="Lam W.-Y."/>
            <person name="Ip M."/>
            <person name="Chan T.-F."/>
            <person name="Hawkey P.M."/>
            <person name="Tsui S.K.-W."/>
        </authorList>
    </citation>
    <scope>NUCLEOTIDE SEQUENCE [LARGE SCALE GENOMIC DNA]</scope>
    <source>
        <strain evidence="4 5">300064</strain>
    </source>
</reference>
<name>A0A2S7FBU0_CLOBU</name>
<feature type="transmembrane region" description="Helical" evidence="1">
    <location>
        <begin position="105"/>
        <end position="125"/>
    </location>
</feature>
<reference evidence="2 6" key="2">
    <citation type="submission" date="2019-07" db="EMBL/GenBank/DDBJ databases">
        <title>Whole genome shotgun sequence of Clostridium butyricum NBRC 3858.</title>
        <authorList>
            <person name="Hosoyama A."/>
            <person name="Uohara A."/>
            <person name="Ohji S."/>
            <person name="Ichikawa N."/>
        </authorList>
    </citation>
    <scope>NUCLEOTIDE SEQUENCE [LARGE SCALE GENOMIC DNA]</scope>
    <source>
        <strain evidence="2 6">NBRC 3858</strain>
    </source>
</reference>
<evidence type="ECO:0000313" key="3">
    <source>
        <dbReference type="EMBL" id="NAS17427.1"/>
    </source>
</evidence>
<protein>
    <submittedName>
        <fullName evidence="4">Uncharacterized protein</fullName>
    </submittedName>
</protein>
<keyword evidence="1" id="KW-0472">Membrane</keyword>
<dbReference type="Proteomes" id="UP000474042">
    <property type="component" value="Unassembled WGS sequence"/>
</dbReference>
<dbReference type="AlphaFoldDB" id="A0A2S7FBU0"/>
<dbReference type="EMBL" id="WOFV02000012">
    <property type="protein sequence ID" value="NAS17427.1"/>
    <property type="molecule type" value="Genomic_DNA"/>
</dbReference>
<accession>A0A2S7FBU0</accession>
<organism evidence="4 5">
    <name type="scientific">Clostridium butyricum</name>
    <dbReference type="NCBI Taxonomy" id="1492"/>
    <lineage>
        <taxon>Bacteria</taxon>
        <taxon>Bacillati</taxon>
        <taxon>Bacillota</taxon>
        <taxon>Clostridia</taxon>
        <taxon>Eubacteriales</taxon>
        <taxon>Clostridiaceae</taxon>
        <taxon>Clostridium</taxon>
    </lineage>
</organism>
<dbReference type="EMBL" id="LRDH01000101">
    <property type="protein sequence ID" value="PPV15264.1"/>
    <property type="molecule type" value="Genomic_DNA"/>
</dbReference>
<evidence type="ECO:0000256" key="1">
    <source>
        <dbReference type="SAM" id="Phobius"/>
    </source>
</evidence>
<dbReference type="Proteomes" id="UP000321089">
    <property type="component" value="Unassembled WGS sequence"/>
</dbReference>
<feature type="transmembrane region" description="Helical" evidence="1">
    <location>
        <begin position="42"/>
        <end position="63"/>
    </location>
</feature>
<dbReference type="RefSeq" id="WP_024040595.1">
    <property type="nucleotide sequence ID" value="NZ_BKBC01000015.1"/>
</dbReference>
<proteinExistence type="predicted"/>
<evidence type="ECO:0000313" key="2">
    <source>
        <dbReference type="EMBL" id="GEQ21009.1"/>
    </source>
</evidence>
<evidence type="ECO:0000313" key="7">
    <source>
        <dbReference type="Proteomes" id="UP000474042"/>
    </source>
</evidence>
<keyword evidence="1" id="KW-1133">Transmembrane helix</keyword>
<evidence type="ECO:0000313" key="5">
    <source>
        <dbReference type="Proteomes" id="UP000238081"/>
    </source>
</evidence>
<evidence type="ECO:0000313" key="4">
    <source>
        <dbReference type="EMBL" id="PPV15264.1"/>
    </source>
</evidence>